<dbReference type="PANTHER" id="PTHR32176">
    <property type="entry name" value="XYLOSE ISOMERASE"/>
    <property type="match status" value="1"/>
</dbReference>
<dbReference type="Gene3D" id="3.40.1090.10">
    <property type="entry name" value="Cytosolic phospholipase A2 catalytic domain"/>
    <property type="match status" value="1"/>
</dbReference>
<reference evidence="5 6" key="1">
    <citation type="submission" date="2021-05" db="EMBL/GenBank/DDBJ databases">
        <title>Novel species in genus Arthrobacter.</title>
        <authorList>
            <person name="Zhang G."/>
        </authorList>
    </citation>
    <scope>NUCLEOTIDE SEQUENCE [LARGE SCALE GENOMIC DNA]</scope>
    <source>
        <strain evidence="6">zg-ZUI227</strain>
    </source>
</reference>
<sequence length="320" mass="33815">MLRILSIDGGGVRGIIPIIWLMHLERRTGRRTAELFDLIVGTSVGGMIALALTCPRDGGVPYGARDLRHLNFESAKAIFPRRQAMPNLAAIPPGGAMYSAHPLQQFLTEVLGDAKLSEAVLPVAVTTCDMAHTQALHFAGGGLDQSQLGDAPMALAARATGSLPRFFPAVTYTDPGGQVRELVDGGLAADDPALVAYTLGLSMPRYDEGALLVSLGTGTSGASIGLLLNAEQTKDTADLQALEQDFAMVFGGPGQLMRENLRQMLDSNYVRIQARLLPGTNHASNDAGAKNILGLVASAEKMVLDTSAEMNRLAGLLQEK</sequence>
<evidence type="ECO:0000259" key="4">
    <source>
        <dbReference type="PROSITE" id="PS51635"/>
    </source>
</evidence>
<dbReference type="PANTHER" id="PTHR32176:SF92">
    <property type="entry name" value="XYLOSE ISOMERASE"/>
    <property type="match status" value="1"/>
</dbReference>
<feature type="active site" description="Nucleophile" evidence="3">
    <location>
        <position position="43"/>
    </location>
</feature>
<dbReference type="PROSITE" id="PS51635">
    <property type="entry name" value="PNPLA"/>
    <property type="match status" value="1"/>
</dbReference>
<dbReference type="GO" id="GO:0004620">
    <property type="term" value="F:phospholipase activity"/>
    <property type="evidence" value="ECO:0007669"/>
    <property type="project" value="TreeGrafter"/>
</dbReference>
<dbReference type="InterPro" id="IPR002641">
    <property type="entry name" value="PNPLA_dom"/>
</dbReference>
<dbReference type="GO" id="GO:0016042">
    <property type="term" value="P:lipid catabolic process"/>
    <property type="evidence" value="ECO:0007669"/>
    <property type="project" value="UniProtKB-UniRule"/>
</dbReference>
<dbReference type="Pfam" id="PF01734">
    <property type="entry name" value="Patatin"/>
    <property type="match status" value="1"/>
</dbReference>
<dbReference type="RefSeq" id="WP_210231764.1">
    <property type="nucleotide sequence ID" value="NZ_CP076022.1"/>
</dbReference>
<keyword evidence="3" id="KW-0442">Lipid degradation</keyword>
<evidence type="ECO:0000256" key="2">
    <source>
        <dbReference type="ARBA" id="ARBA00023098"/>
    </source>
</evidence>
<dbReference type="GO" id="GO:0047372">
    <property type="term" value="F:monoacylglycerol lipase activity"/>
    <property type="evidence" value="ECO:0007669"/>
    <property type="project" value="TreeGrafter"/>
</dbReference>
<accession>A0A975M5W0</accession>
<keyword evidence="3" id="KW-0378">Hydrolase</keyword>
<dbReference type="AlphaFoldDB" id="A0A975M5W0"/>
<feature type="short sequence motif" description="DGA/G" evidence="3">
    <location>
        <begin position="184"/>
        <end position="186"/>
    </location>
</feature>
<feature type="short sequence motif" description="GXGXXG" evidence="3">
    <location>
        <begin position="9"/>
        <end position="14"/>
    </location>
</feature>
<feature type="short sequence motif" description="GXSXG" evidence="3">
    <location>
        <begin position="41"/>
        <end position="45"/>
    </location>
</feature>
<feature type="domain" description="PNPLA" evidence="4">
    <location>
        <begin position="5"/>
        <end position="197"/>
    </location>
</feature>
<organism evidence="5 6">
    <name type="scientific">Arthrobacter jiangjiafuii</name>
    <dbReference type="NCBI Taxonomy" id="2817475"/>
    <lineage>
        <taxon>Bacteria</taxon>
        <taxon>Bacillati</taxon>
        <taxon>Actinomycetota</taxon>
        <taxon>Actinomycetes</taxon>
        <taxon>Micrococcales</taxon>
        <taxon>Micrococcaceae</taxon>
        <taxon>Arthrobacter</taxon>
    </lineage>
</organism>
<evidence type="ECO:0000256" key="3">
    <source>
        <dbReference type="PROSITE-ProRule" id="PRU01161"/>
    </source>
</evidence>
<dbReference type="EMBL" id="CP076022">
    <property type="protein sequence ID" value="QWC10553.1"/>
    <property type="molecule type" value="Genomic_DNA"/>
</dbReference>
<proteinExistence type="inferred from homology"/>
<keyword evidence="6" id="KW-1185">Reference proteome</keyword>
<dbReference type="KEGG" id="ajg:KKR91_02610"/>
<comment type="similarity">
    <text evidence="1">Belongs to the patatin family.</text>
</comment>
<evidence type="ECO:0000313" key="5">
    <source>
        <dbReference type="EMBL" id="QWC10553.1"/>
    </source>
</evidence>
<name>A0A975M5W0_9MICC</name>
<dbReference type="Proteomes" id="UP000676885">
    <property type="component" value="Chromosome"/>
</dbReference>
<evidence type="ECO:0000256" key="1">
    <source>
        <dbReference type="ARBA" id="ARBA00010240"/>
    </source>
</evidence>
<keyword evidence="2 3" id="KW-0443">Lipid metabolism</keyword>
<dbReference type="InterPro" id="IPR016035">
    <property type="entry name" value="Acyl_Trfase/lysoPLipase"/>
</dbReference>
<feature type="active site" description="Proton acceptor" evidence="3">
    <location>
        <position position="184"/>
    </location>
</feature>
<evidence type="ECO:0000313" key="6">
    <source>
        <dbReference type="Proteomes" id="UP000676885"/>
    </source>
</evidence>
<gene>
    <name evidence="5" type="ORF">KKR91_02610</name>
</gene>
<protein>
    <submittedName>
        <fullName evidence="5">Patatin-like phospholipase family protein</fullName>
    </submittedName>
</protein>
<dbReference type="SUPFAM" id="SSF52151">
    <property type="entry name" value="FabD/lysophospholipase-like"/>
    <property type="match status" value="1"/>
</dbReference>